<dbReference type="Gene3D" id="3.40.50.720">
    <property type="entry name" value="NAD(P)-binding Rossmann-like Domain"/>
    <property type="match status" value="1"/>
</dbReference>
<feature type="coiled-coil region" evidence="1">
    <location>
        <begin position="63"/>
        <end position="97"/>
    </location>
</feature>
<evidence type="ECO:0000313" key="3">
    <source>
        <dbReference type="Proteomes" id="UP000728032"/>
    </source>
</evidence>
<keyword evidence="3" id="KW-1185">Reference proteome</keyword>
<organism evidence="2">
    <name type="scientific">Oppiella nova</name>
    <dbReference type="NCBI Taxonomy" id="334625"/>
    <lineage>
        <taxon>Eukaryota</taxon>
        <taxon>Metazoa</taxon>
        <taxon>Ecdysozoa</taxon>
        <taxon>Arthropoda</taxon>
        <taxon>Chelicerata</taxon>
        <taxon>Arachnida</taxon>
        <taxon>Acari</taxon>
        <taxon>Acariformes</taxon>
        <taxon>Sarcoptiformes</taxon>
        <taxon>Oribatida</taxon>
        <taxon>Brachypylina</taxon>
        <taxon>Oppioidea</taxon>
        <taxon>Oppiidae</taxon>
        <taxon>Oppiella</taxon>
    </lineage>
</organism>
<sequence>DEPFDELKLYLDSYEKFEDMSRKELSHTPFLVILHKYLLKWRQHLNRSAKELPKTFKEKNELKKLIREDMDALREHLKSKSDEEESKELDLENFEEAMKAMNTVLIASDYIPSEIQLLLNDSRVTSSESNDTSFWLLVKALKQFVDQNKCLPLRGTIPDMTSESTKYIELQRIYRSKAAEDAESVYNILQTLPRAHTLTVTESEVNLFCKNAHYLRVIRTSRIDTELSGHRLKQIANTIGIADDDTEDDELRYYLLMRLVDKFYSFHNRFPGERNDEVESDVSVLKTYLKEISSDFGSNSVVKDDLIHEICRYGGSQLHSISAFIAGCAAQEVIKILTSQYTPIDNTFVYNGMTSVSKTYKL</sequence>
<keyword evidence="1" id="KW-0175">Coiled coil</keyword>
<dbReference type="GO" id="GO:0008641">
    <property type="term" value="F:ubiquitin-like modifier activating enzyme activity"/>
    <property type="evidence" value="ECO:0007669"/>
    <property type="project" value="InterPro"/>
</dbReference>
<evidence type="ECO:0008006" key="4">
    <source>
        <dbReference type="Google" id="ProtNLM"/>
    </source>
</evidence>
<protein>
    <recommendedName>
        <fullName evidence="4">NEDD8-activating enzyme E1 regulatory subunit</fullName>
    </recommendedName>
</protein>
<gene>
    <name evidence="2" type="ORF">ONB1V03_LOCUS15446</name>
</gene>
<feature type="non-terminal residue" evidence="2">
    <location>
        <position position="362"/>
    </location>
</feature>
<dbReference type="OrthoDB" id="1708823at2759"/>
<evidence type="ECO:0000256" key="1">
    <source>
        <dbReference type="SAM" id="Coils"/>
    </source>
</evidence>
<dbReference type="EMBL" id="CAJPVJ010015920">
    <property type="protein sequence ID" value="CAG2176012.1"/>
    <property type="molecule type" value="Genomic_DNA"/>
</dbReference>
<dbReference type="AlphaFoldDB" id="A0A7R9QVL8"/>
<reference evidence="2" key="1">
    <citation type="submission" date="2020-11" db="EMBL/GenBank/DDBJ databases">
        <authorList>
            <person name="Tran Van P."/>
        </authorList>
    </citation>
    <scope>NUCLEOTIDE SEQUENCE</scope>
</reference>
<dbReference type="Proteomes" id="UP000728032">
    <property type="component" value="Unassembled WGS sequence"/>
</dbReference>
<dbReference type="SUPFAM" id="SSF69572">
    <property type="entry name" value="Activating enzymes of the ubiquitin-like proteins"/>
    <property type="match status" value="1"/>
</dbReference>
<evidence type="ECO:0000313" key="2">
    <source>
        <dbReference type="EMBL" id="CAD7658826.1"/>
    </source>
</evidence>
<name>A0A7R9QVL8_9ACAR</name>
<dbReference type="InterPro" id="IPR035985">
    <property type="entry name" value="Ubiquitin-activating_enz"/>
</dbReference>
<proteinExistence type="predicted"/>
<dbReference type="EMBL" id="OC930745">
    <property type="protein sequence ID" value="CAD7658826.1"/>
    <property type="molecule type" value="Genomic_DNA"/>
</dbReference>
<accession>A0A7R9QVL8</accession>